<sequence>MALLTEESALLGVEDVASIQLPLLHNYLSRLVSLTLEEKDQIPNILRPDQLTSNRALLASFSLLVLLLFREKKLREQSPRNSPWDTWKHEISTEVEWIQVIDANIEQVWTSFLASFCSTRDIETVLWTEFRIDEKGKPLPVVDFVRSHPILLNHRVIELSMKIRWKQGPFVDHSRSQKYLTSRYDALCTPWLYHFFDLASQLAFLFLLVSYVLKPPRPALYSQPLEYVGSREIMIMILSVSAILHSWTTSLPFVLTLLAFLLKLPSVPFPQEFHFRPPSPESQSAHYPVTRRLRSHSTSTFPAREMSPSCHAHYS</sequence>
<feature type="transmembrane region" description="Helical" evidence="2">
    <location>
        <begin position="191"/>
        <end position="213"/>
    </location>
</feature>
<keyword evidence="4" id="KW-1185">Reference proteome</keyword>
<keyword evidence="2" id="KW-1133">Transmembrane helix</keyword>
<protein>
    <submittedName>
        <fullName evidence="3">Uncharacterized protein</fullName>
    </submittedName>
</protein>
<dbReference type="OrthoDB" id="3941538at2759"/>
<evidence type="ECO:0000256" key="2">
    <source>
        <dbReference type="SAM" id="Phobius"/>
    </source>
</evidence>
<evidence type="ECO:0000256" key="1">
    <source>
        <dbReference type="SAM" id="MobiDB-lite"/>
    </source>
</evidence>
<dbReference type="AlphaFoldDB" id="A0A9P5PRU1"/>
<name>A0A9P5PRU1_9AGAR</name>
<organism evidence="3 4">
    <name type="scientific">Rhodocollybia butyracea</name>
    <dbReference type="NCBI Taxonomy" id="206335"/>
    <lineage>
        <taxon>Eukaryota</taxon>
        <taxon>Fungi</taxon>
        <taxon>Dikarya</taxon>
        <taxon>Basidiomycota</taxon>
        <taxon>Agaricomycotina</taxon>
        <taxon>Agaricomycetes</taxon>
        <taxon>Agaricomycetidae</taxon>
        <taxon>Agaricales</taxon>
        <taxon>Marasmiineae</taxon>
        <taxon>Omphalotaceae</taxon>
        <taxon>Rhodocollybia</taxon>
    </lineage>
</organism>
<evidence type="ECO:0000313" key="4">
    <source>
        <dbReference type="Proteomes" id="UP000772434"/>
    </source>
</evidence>
<accession>A0A9P5PRU1</accession>
<dbReference type="Proteomes" id="UP000772434">
    <property type="component" value="Unassembled WGS sequence"/>
</dbReference>
<proteinExistence type="predicted"/>
<dbReference type="EMBL" id="JADNRY010000065">
    <property type="protein sequence ID" value="KAF9068032.1"/>
    <property type="molecule type" value="Genomic_DNA"/>
</dbReference>
<keyword evidence="2" id="KW-0812">Transmembrane</keyword>
<evidence type="ECO:0000313" key="3">
    <source>
        <dbReference type="EMBL" id="KAF9068032.1"/>
    </source>
</evidence>
<keyword evidence="2" id="KW-0472">Membrane</keyword>
<comment type="caution">
    <text evidence="3">The sequence shown here is derived from an EMBL/GenBank/DDBJ whole genome shotgun (WGS) entry which is preliminary data.</text>
</comment>
<feature type="transmembrane region" description="Helical" evidence="2">
    <location>
        <begin position="233"/>
        <end position="262"/>
    </location>
</feature>
<feature type="region of interest" description="Disordered" evidence="1">
    <location>
        <begin position="278"/>
        <end position="315"/>
    </location>
</feature>
<reference evidence="3" key="1">
    <citation type="submission" date="2020-11" db="EMBL/GenBank/DDBJ databases">
        <authorList>
            <consortium name="DOE Joint Genome Institute"/>
            <person name="Ahrendt S."/>
            <person name="Riley R."/>
            <person name="Andreopoulos W."/>
            <person name="Labutti K."/>
            <person name="Pangilinan J."/>
            <person name="Ruiz-Duenas F.J."/>
            <person name="Barrasa J.M."/>
            <person name="Sanchez-Garcia M."/>
            <person name="Camarero S."/>
            <person name="Miyauchi S."/>
            <person name="Serrano A."/>
            <person name="Linde D."/>
            <person name="Babiker R."/>
            <person name="Drula E."/>
            <person name="Ayuso-Fernandez I."/>
            <person name="Pacheco R."/>
            <person name="Padilla G."/>
            <person name="Ferreira P."/>
            <person name="Barriuso J."/>
            <person name="Kellner H."/>
            <person name="Castanera R."/>
            <person name="Alfaro M."/>
            <person name="Ramirez L."/>
            <person name="Pisabarro A.G."/>
            <person name="Kuo A."/>
            <person name="Tritt A."/>
            <person name="Lipzen A."/>
            <person name="He G."/>
            <person name="Yan M."/>
            <person name="Ng V."/>
            <person name="Cullen D."/>
            <person name="Martin F."/>
            <person name="Rosso M.-N."/>
            <person name="Henrissat B."/>
            <person name="Hibbett D."/>
            <person name="Martinez A.T."/>
            <person name="Grigoriev I.V."/>
        </authorList>
    </citation>
    <scope>NUCLEOTIDE SEQUENCE</scope>
    <source>
        <strain evidence="3">AH 40177</strain>
    </source>
</reference>
<gene>
    <name evidence="3" type="ORF">BDP27DRAFT_1448668</name>
</gene>